<keyword evidence="1" id="KW-0175">Coiled coil</keyword>
<name>A0ABS0ESC1_9BURK</name>
<accession>A0ABS0ESC1</accession>
<evidence type="ECO:0000313" key="3">
    <source>
        <dbReference type="Proteomes" id="UP000657372"/>
    </source>
</evidence>
<comment type="caution">
    <text evidence="2">The sequence shown here is derived from an EMBL/GenBank/DDBJ whole genome shotgun (WGS) entry which is preliminary data.</text>
</comment>
<gene>
    <name evidence="2" type="ORF">IXC47_08415</name>
</gene>
<dbReference type="Pfam" id="PF13935">
    <property type="entry name" value="Ead_Ea22"/>
    <property type="match status" value="1"/>
</dbReference>
<evidence type="ECO:0000313" key="2">
    <source>
        <dbReference type="EMBL" id="MBF8177701.1"/>
    </source>
</evidence>
<dbReference type="RefSeq" id="WP_195875291.1">
    <property type="nucleotide sequence ID" value="NZ_JADOEL010000005.1"/>
</dbReference>
<proteinExistence type="predicted"/>
<evidence type="ECO:0000256" key="1">
    <source>
        <dbReference type="SAM" id="Coils"/>
    </source>
</evidence>
<protein>
    <submittedName>
        <fullName evidence="2">Ead/Ea22-like family protein</fullName>
    </submittedName>
</protein>
<keyword evidence="3" id="KW-1185">Reference proteome</keyword>
<dbReference type="Proteomes" id="UP000657372">
    <property type="component" value="Unassembled WGS sequence"/>
</dbReference>
<organism evidence="2 3">
    <name type="scientific">Herminiimonas contaminans</name>
    <dbReference type="NCBI Taxonomy" id="1111140"/>
    <lineage>
        <taxon>Bacteria</taxon>
        <taxon>Pseudomonadati</taxon>
        <taxon>Pseudomonadota</taxon>
        <taxon>Betaproteobacteria</taxon>
        <taxon>Burkholderiales</taxon>
        <taxon>Oxalobacteraceae</taxon>
        <taxon>Herminiimonas</taxon>
    </lineage>
</organism>
<feature type="coiled-coil region" evidence="1">
    <location>
        <begin position="69"/>
        <end position="96"/>
    </location>
</feature>
<dbReference type="EMBL" id="JADOEL010000005">
    <property type="protein sequence ID" value="MBF8177701.1"/>
    <property type="molecule type" value="Genomic_DNA"/>
</dbReference>
<sequence length="100" mass="11317">MIGVKELRRLAEAATNSDEWKFYESGSQITFRVRSGMQAIFKLGRMHHELNAEVRANAAYVESCNPSAILSLLDHIEQQEAEIARLRKDVAEIGKAKEDK</sequence>
<reference evidence="2 3" key="1">
    <citation type="submission" date="2020-11" db="EMBL/GenBank/DDBJ databases">
        <title>WGS of Herminiimonas contaminans strain Marseille-Q4544 isolated from planarians Schmidtea mediterranea.</title>
        <authorList>
            <person name="Kangale L."/>
        </authorList>
    </citation>
    <scope>NUCLEOTIDE SEQUENCE [LARGE SCALE GENOMIC DNA]</scope>
    <source>
        <strain evidence="2 3">Marseille-Q4544</strain>
    </source>
</reference>
<dbReference type="InterPro" id="IPR025153">
    <property type="entry name" value="Ead_Ea22"/>
</dbReference>